<feature type="domain" description="Phasin" evidence="1">
    <location>
        <begin position="14"/>
        <end position="109"/>
    </location>
</feature>
<comment type="caution">
    <text evidence="2">The sequence shown here is derived from an EMBL/GenBank/DDBJ whole genome shotgun (WGS) entry which is preliminary data.</text>
</comment>
<keyword evidence="3" id="KW-1185">Reference proteome</keyword>
<gene>
    <name evidence="2" type="ORF">ACFOFO_01825</name>
</gene>
<dbReference type="EMBL" id="JBHRTP010000005">
    <property type="protein sequence ID" value="MFC3106710.1"/>
    <property type="molecule type" value="Genomic_DNA"/>
</dbReference>
<dbReference type="Pfam" id="PF09361">
    <property type="entry name" value="Phasin_2"/>
    <property type="match status" value="1"/>
</dbReference>
<sequence length="184" mass="18937">MFSNTEQYTSASKAFFESQLAALSALTSIAMHGTEKLVALNMAVAKASAADTAAATKDLLAAKDPQAFFSLATAYTTPNTEKVAAYGRQLTDIVSATKAEFSKVADAQVAEVQSKVSALVDDIAKSAPAGSENVMAMLKSSITNAHAGYEQMNSAAKQAVEATGAHVAAASDQLTQVVKKAAAK</sequence>
<dbReference type="InterPro" id="IPR018968">
    <property type="entry name" value="Phasin"/>
</dbReference>
<evidence type="ECO:0000313" key="2">
    <source>
        <dbReference type="EMBL" id="MFC3106710.1"/>
    </source>
</evidence>
<accession>A0ABV7EZE1</accession>
<name>A0ABV7EZE1_9BURK</name>
<dbReference type="Proteomes" id="UP001595530">
    <property type="component" value="Unassembled WGS sequence"/>
</dbReference>
<dbReference type="InterPro" id="IPR010127">
    <property type="entry name" value="Phasin_subfam-1"/>
</dbReference>
<evidence type="ECO:0000313" key="3">
    <source>
        <dbReference type="Proteomes" id="UP001595530"/>
    </source>
</evidence>
<protein>
    <submittedName>
        <fullName evidence="2">Phasin family protein</fullName>
    </submittedName>
</protein>
<organism evidence="2 3">
    <name type="scientific">Undibacterium arcticum</name>
    <dbReference type="NCBI Taxonomy" id="1762892"/>
    <lineage>
        <taxon>Bacteria</taxon>
        <taxon>Pseudomonadati</taxon>
        <taxon>Pseudomonadota</taxon>
        <taxon>Betaproteobacteria</taxon>
        <taxon>Burkholderiales</taxon>
        <taxon>Oxalobacteraceae</taxon>
        <taxon>Undibacterium</taxon>
    </lineage>
</organism>
<evidence type="ECO:0000259" key="1">
    <source>
        <dbReference type="Pfam" id="PF09361"/>
    </source>
</evidence>
<dbReference type="RefSeq" id="WP_390329099.1">
    <property type="nucleotide sequence ID" value="NZ_JBHRTP010000005.1"/>
</dbReference>
<proteinExistence type="predicted"/>
<reference evidence="3" key="1">
    <citation type="journal article" date="2019" name="Int. J. Syst. Evol. Microbiol.">
        <title>The Global Catalogue of Microorganisms (GCM) 10K type strain sequencing project: providing services to taxonomists for standard genome sequencing and annotation.</title>
        <authorList>
            <consortium name="The Broad Institute Genomics Platform"/>
            <consortium name="The Broad Institute Genome Sequencing Center for Infectious Disease"/>
            <person name="Wu L."/>
            <person name="Ma J."/>
        </authorList>
    </citation>
    <scope>NUCLEOTIDE SEQUENCE [LARGE SCALE GENOMIC DNA]</scope>
    <source>
        <strain evidence="3">KCTC 42986</strain>
    </source>
</reference>
<dbReference type="NCBIfam" id="TIGR01841">
    <property type="entry name" value="phasin"/>
    <property type="match status" value="1"/>
</dbReference>